<evidence type="ECO:0000256" key="4">
    <source>
        <dbReference type="ARBA" id="ARBA00023242"/>
    </source>
</evidence>
<evidence type="ECO:0000313" key="9">
    <source>
        <dbReference type="Proteomes" id="UP001249851"/>
    </source>
</evidence>
<dbReference type="InterPro" id="IPR007144">
    <property type="entry name" value="SSU_processome_Utp11"/>
</dbReference>
<dbReference type="AlphaFoldDB" id="A0AAD9R086"/>
<keyword evidence="9" id="KW-1185">Reference proteome</keyword>
<evidence type="ECO:0000256" key="3">
    <source>
        <dbReference type="ARBA" id="ARBA00022552"/>
    </source>
</evidence>
<proteinExistence type="inferred from homology"/>
<evidence type="ECO:0000256" key="5">
    <source>
        <dbReference type="PIRNR" id="PIRNR015952"/>
    </source>
</evidence>
<evidence type="ECO:0000256" key="2">
    <source>
        <dbReference type="ARBA" id="ARBA00008105"/>
    </source>
</evidence>
<dbReference type="GO" id="GO:0032040">
    <property type="term" value="C:small-subunit processome"/>
    <property type="evidence" value="ECO:0007669"/>
    <property type="project" value="UniProtKB-UniRule"/>
</dbReference>
<accession>A0AAD9R086</accession>
<comment type="similarity">
    <text evidence="2 5">Belongs to the UTP11 family.</text>
</comment>
<sequence>MATFEKAKKSFQKHHRERGQLESRKKFGLLEKHKDYVLRARDYHKKQNQLKALAQQALNRNPDEFYFNMINSKMENGVHYIKEKETKYTADALKLMKTQDLNYINAKRAMEAKKIEKLQSVLHMLGSEEDPRARNQHIVFVDSEKEARSFDAAAHFDTAPELVTRKYNRPTMETLQNGVIPIPDVDTMEKLEKQRHRCYEELRERIEREKKMKKVSEELQLQRHLMGKGRRMKITKGNNSSPVYKWRKERKK</sequence>
<name>A0AAD9R086_ACRCE</name>
<dbReference type="PANTHER" id="PTHR12838:SF0">
    <property type="entry name" value="U3 SMALL NUCLEOLAR RNA-ASSOCIATED PROTEIN 11-RELATED"/>
    <property type="match status" value="1"/>
</dbReference>
<organism evidence="8 9">
    <name type="scientific">Acropora cervicornis</name>
    <name type="common">Staghorn coral</name>
    <dbReference type="NCBI Taxonomy" id="6130"/>
    <lineage>
        <taxon>Eukaryota</taxon>
        <taxon>Metazoa</taxon>
        <taxon>Cnidaria</taxon>
        <taxon>Anthozoa</taxon>
        <taxon>Hexacorallia</taxon>
        <taxon>Scleractinia</taxon>
        <taxon>Astrocoeniina</taxon>
        <taxon>Acroporidae</taxon>
        <taxon>Acropora</taxon>
    </lineage>
</organism>
<keyword evidence="6" id="KW-0175">Coiled coil</keyword>
<evidence type="ECO:0000313" key="8">
    <source>
        <dbReference type="EMBL" id="KAK2570503.1"/>
    </source>
</evidence>
<comment type="function">
    <text evidence="5">Involved in nucleolar processing of pre-18S ribosomal RNA.</text>
</comment>
<evidence type="ECO:0000256" key="1">
    <source>
        <dbReference type="ARBA" id="ARBA00004604"/>
    </source>
</evidence>
<reference evidence="8" key="1">
    <citation type="journal article" date="2023" name="G3 (Bethesda)">
        <title>Whole genome assembly and annotation of the endangered Caribbean coral Acropora cervicornis.</title>
        <authorList>
            <person name="Selwyn J.D."/>
            <person name="Vollmer S.V."/>
        </authorList>
    </citation>
    <scope>NUCLEOTIDE SEQUENCE</scope>
    <source>
        <strain evidence="8">K2</strain>
    </source>
</reference>
<feature type="region of interest" description="Disordered" evidence="7">
    <location>
        <begin position="227"/>
        <end position="252"/>
    </location>
</feature>
<dbReference type="PIRSF" id="PIRSF015952">
    <property type="entry name" value="U3snoRNP11"/>
    <property type="match status" value="1"/>
</dbReference>
<dbReference type="Pfam" id="PF03998">
    <property type="entry name" value="Utp11"/>
    <property type="match status" value="1"/>
</dbReference>
<evidence type="ECO:0000256" key="6">
    <source>
        <dbReference type="SAM" id="Coils"/>
    </source>
</evidence>
<keyword evidence="4 5" id="KW-0539">Nucleus</keyword>
<dbReference type="Proteomes" id="UP001249851">
    <property type="component" value="Unassembled WGS sequence"/>
</dbReference>
<comment type="subunit">
    <text evidence="5">Component of the ribosomal small subunit (SSU) processome.</text>
</comment>
<feature type="coiled-coil region" evidence="6">
    <location>
        <begin position="188"/>
        <end position="219"/>
    </location>
</feature>
<dbReference type="EMBL" id="JARQWQ010000007">
    <property type="protein sequence ID" value="KAK2570503.1"/>
    <property type="molecule type" value="Genomic_DNA"/>
</dbReference>
<comment type="caution">
    <text evidence="8">The sequence shown here is derived from an EMBL/GenBank/DDBJ whole genome shotgun (WGS) entry which is preliminary data.</text>
</comment>
<reference evidence="8" key="2">
    <citation type="journal article" date="2023" name="Science">
        <title>Genomic signatures of disease resistance in endangered staghorn corals.</title>
        <authorList>
            <person name="Vollmer S.V."/>
            <person name="Selwyn J.D."/>
            <person name="Despard B.A."/>
            <person name="Roesel C.L."/>
        </authorList>
    </citation>
    <scope>NUCLEOTIDE SEQUENCE</scope>
    <source>
        <strain evidence="8">K2</strain>
    </source>
</reference>
<comment type="subcellular location">
    <subcellularLocation>
        <location evidence="1 5">Nucleus</location>
        <location evidence="1 5">Nucleolus</location>
    </subcellularLocation>
</comment>
<evidence type="ECO:0000256" key="7">
    <source>
        <dbReference type="SAM" id="MobiDB-lite"/>
    </source>
</evidence>
<feature type="region of interest" description="Disordered" evidence="7">
    <location>
        <begin position="1"/>
        <end position="22"/>
    </location>
</feature>
<dbReference type="GO" id="GO:0006364">
    <property type="term" value="P:rRNA processing"/>
    <property type="evidence" value="ECO:0007669"/>
    <property type="project" value="UniProtKB-UniRule"/>
</dbReference>
<keyword evidence="3 5" id="KW-0698">rRNA processing</keyword>
<gene>
    <name evidence="8" type="ORF">P5673_004166</name>
</gene>
<protein>
    <recommendedName>
        <fullName evidence="5">U3 small nucleolar RNA-associated protein 11</fullName>
        <shortName evidence="5">U3 snoRNA-associated protein 11</shortName>
    </recommendedName>
</protein>
<dbReference type="PANTHER" id="PTHR12838">
    <property type="entry name" value="U3 SMALL NUCLEOLAR RNA-ASSOCIATED PROTEIN 11"/>
    <property type="match status" value="1"/>
</dbReference>